<evidence type="ECO:0000313" key="6">
    <source>
        <dbReference type="Proteomes" id="UP000266389"/>
    </source>
</evidence>
<sequence>MTLSIPYSVFGSGRSAFNKLFVDYVAGNERTSNIVQNFFFGDYRSKEVQQKKLEALSQTAYQREQLVEILERQNRALGASIKTLSQIQKFVSSKTVAIVTGQQVGVLTGNLYTIYKTLSAIAFAKRMKREFPDYEFVPIFWLEGEDHDYEEVATLSILVENKLHTLRYREPSVKERTMTGRIRLSAEISQFATEVLAALSPSEFKPSVADLIRQTYREGETMLSAFAKMMNELFKDEGLVCLSSDERAYKKLCTKLFLKELSTAPESSANVIAQSALLEEAGYDAQAKAKPVNLYLIEQHQRWRIEPQQKETYLLQPIRRVISKSELLELVEEAPERFSPNVIMRPIMQDWVVPTFAYIAGPAEVAYLAQLKSNYAFFGVQMPLVVPRHSLSLAEPKVKKVFTKLSELMAEEDRASLYAQFFANREQLTRQAIDKLERISIEKLFAQTETQIKAALQALGMELARLDPTLKEAVETASGKMFYQIGHLKEKAFRAEKQKHQDIIMQLEKCSLNLLPNHTLQERIINVCYYLSKFGFDMLKTLQQAIETHSELQHLIVEM</sequence>
<comment type="similarity">
    <text evidence="2">Belongs to the BshC family.</text>
</comment>
<evidence type="ECO:0000256" key="1">
    <source>
        <dbReference type="ARBA" id="ARBA00022598"/>
    </source>
</evidence>
<dbReference type="InterPro" id="IPR055399">
    <property type="entry name" value="CC_BshC"/>
</dbReference>
<dbReference type="Pfam" id="PF24850">
    <property type="entry name" value="CC_BshC"/>
    <property type="match status" value="1"/>
</dbReference>
<dbReference type="GO" id="GO:0016874">
    <property type="term" value="F:ligase activity"/>
    <property type="evidence" value="ECO:0007669"/>
    <property type="project" value="UniProtKB-UniRule"/>
</dbReference>
<dbReference type="InterPro" id="IPR055398">
    <property type="entry name" value="Rossmann-like_BshC"/>
</dbReference>
<gene>
    <name evidence="2 5" type="primary">bshC</name>
    <name evidence="5" type="ORF">D0433_13810</name>
</gene>
<accession>A0A395LW18</accession>
<comment type="caution">
    <text evidence="5">The sequence shown here is derived from an EMBL/GenBank/DDBJ whole genome shotgun (WGS) entry which is preliminary data.</text>
</comment>
<evidence type="ECO:0000256" key="2">
    <source>
        <dbReference type="HAMAP-Rule" id="MF_01867"/>
    </source>
</evidence>
<feature type="domain" description="Bacillithiol biosynthesis BshC N-terminal Rossmann-like" evidence="3">
    <location>
        <begin position="18"/>
        <end position="388"/>
    </location>
</feature>
<dbReference type="AlphaFoldDB" id="A0A395LW18"/>
<name>A0A395LW18_9BACT</name>
<organism evidence="5 6">
    <name type="scientific">Candidatus Thermochlorobacter aerophilus</name>
    <dbReference type="NCBI Taxonomy" id="1868324"/>
    <lineage>
        <taxon>Bacteria</taxon>
        <taxon>Pseudomonadati</taxon>
        <taxon>Chlorobiota</taxon>
        <taxon>Chlorobiia</taxon>
        <taxon>Chlorobiales</taxon>
        <taxon>Candidatus Thermochlorobacteriaceae</taxon>
        <taxon>Candidatus Thermochlorobacter</taxon>
    </lineage>
</organism>
<dbReference type="Proteomes" id="UP000266389">
    <property type="component" value="Unassembled WGS sequence"/>
</dbReference>
<feature type="domain" description="Bacillithiol biosynthesis BshC C-terminal coiled-coil" evidence="4">
    <location>
        <begin position="418"/>
        <end position="558"/>
    </location>
</feature>
<reference evidence="5 6" key="1">
    <citation type="journal article" date="2011" name="ISME J.">
        <title>Community ecology of hot spring cyanobacterial mats: predominant populations and their functional potential.</title>
        <authorList>
            <person name="Klatt C.G."/>
            <person name="Wood J.M."/>
            <person name="Rusch D.B."/>
            <person name="Bateson M.M."/>
            <person name="Hamamura N."/>
            <person name="Heidelberg J.F."/>
            <person name="Grossman A.R."/>
            <person name="Bhaya D."/>
            <person name="Cohan F.M."/>
            <person name="Kuhl M."/>
            <person name="Bryant D.A."/>
            <person name="Ward D.M."/>
        </authorList>
    </citation>
    <scope>NUCLEOTIDE SEQUENCE [LARGE SCALE GENOMIC DNA]</scope>
    <source>
        <strain evidence="5">OS</strain>
    </source>
</reference>
<dbReference type="NCBIfam" id="TIGR03998">
    <property type="entry name" value="thiol_BshC"/>
    <property type="match status" value="1"/>
</dbReference>
<evidence type="ECO:0000313" key="5">
    <source>
        <dbReference type="EMBL" id="RFM22889.1"/>
    </source>
</evidence>
<keyword evidence="1 2" id="KW-0436">Ligase</keyword>
<protein>
    <recommendedName>
        <fullName evidence="2">Putative cysteine ligase BshC</fullName>
        <ecNumber evidence="2">6.-.-.-</ecNumber>
    </recommendedName>
</protein>
<dbReference type="EMBL" id="PHFL01000072">
    <property type="protein sequence ID" value="RFM22889.1"/>
    <property type="molecule type" value="Genomic_DNA"/>
</dbReference>
<dbReference type="InterPro" id="IPR011199">
    <property type="entry name" value="Bacillithiol_biosynth_BshC"/>
</dbReference>
<evidence type="ECO:0000259" key="3">
    <source>
        <dbReference type="Pfam" id="PF10079"/>
    </source>
</evidence>
<proteinExistence type="inferred from homology"/>
<dbReference type="Pfam" id="PF10079">
    <property type="entry name" value="Rossmann-like_BshC"/>
    <property type="match status" value="1"/>
</dbReference>
<dbReference type="HAMAP" id="MF_01867">
    <property type="entry name" value="BshC"/>
    <property type="match status" value="1"/>
</dbReference>
<dbReference type="PIRSF" id="PIRSF012535">
    <property type="entry name" value="UCP012535"/>
    <property type="match status" value="1"/>
</dbReference>
<dbReference type="EC" id="6.-.-.-" evidence="2"/>
<evidence type="ECO:0000259" key="4">
    <source>
        <dbReference type="Pfam" id="PF24850"/>
    </source>
</evidence>